<gene>
    <name evidence="1" type="ORF">SCALOS_LOCUS10739</name>
</gene>
<evidence type="ECO:0000313" key="1">
    <source>
        <dbReference type="EMBL" id="CAG8707495.1"/>
    </source>
</evidence>
<sequence>IFPRISTAVVDNGSEFIKDYSLRRHYYGQATGAHHWLVSDIDQVNKHDMSPSKISDEIVEVQKRKVRASLAHIEKRILNNDHVFIKEISSTLHLAAGLLIAFSKLDEDLIHFIVWIPVYLFSSESIKLGAEIWNWIINEKPIFERRIMVEIADGWTWT</sequence>
<dbReference type="Proteomes" id="UP000789860">
    <property type="component" value="Unassembled WGS sequence"/>
</dbReference>
<proteinExistence type="predicted"/>
<feature type="non-terminal residue" evidence="1">
    <location>
        <position position="158"/>
    </location>
</feature>
<organism evidence="1 2">
    <name type="scientific">Scutellospora calospora</name>
    <dbReference type="NCBI Taxonomy" id="85575"/>
    <lineage>
        <taxon>Eukaryota</taxon>
        <taxon>Fungi</taxon>
        <taxon>Fungi incertae sedis</taxon>
        <taxon>Mucoromycota</taxon>
        <taxon>Glomeromycotina</taxon>
        <taxon>Glomeromycetes</taxon>
        <taxon>Diversisporales</taxon>
        <taxon>Gigasporaceae</taxon>
        <taxon>Scutellospora</taxon>
    </lineage>
</organism>
<feature type="non-terminal residue" evidence="1">
    <location>
        <position position="1"/>
    </location>
</feature>
<evidence type="ECO:0000313" key="2">
    <source>
        <dbReference type="Proteomes" id="UP000789860"/>
    </source>
</evidence>
<dbReference type="EMBL" id="CAJVPM010041856">
    <property type="protein sequence ID" value="CAG8707495.1"/>
    <property type="molecule type" value="Genomic_DNA"/>
</dbReference>
<protein>
    <submittedName>
        <fullName evidence="1">3069_t:CDS:1</fullName>
    </submittedName>
</protein>
<keyword evidence="2" id="KW-1185">Reference proteome</keyword>
<accession>A0ACA9PEY1</accession>
<reference evidence="1" key="1">
    <citation type="submission" date="2021-06" db="EMBL/GenBank/DDBJ databases">
        <authorList>
            <person name="Kallberg Y."/>
            <person name="Tangrot J."/>
            <person name="Rosling A."/>
        </authorList>
    </citation>
    <scope>NUCLEOTIDE SEQUENCE</scope>
    <source>
        <strain evidence="1">AU212A</strain>
    </source>
</reference>
<name>A0ACA9PEY1_9GLOM</name>
<comment type="caution">
    <text evidence="1">The sequence shown here is derived from an EMBL/GenBank/DDBJ whole genome shotgun (WGS) entry which is preliminary data.</text>
</comment>